<name>A0ABP6N483_9ACTN</name>
<dbReference type="Proteomes" id="UP001500893">
    <property type="component" value="Unassembled WGS sequence"/>
</dbReference>
<evidence type="ECO:0000313" key="1">
    <source>
        <dbReference type="EMBL" id="GAA3135976.1"/>
    </source>
</evidence>
<dbReference type="EMBL" id="BAAAVM010000026">
    <property type="protein sequence ID" value="GAA3135976.1"/>
    <property type="molecule type" value="Genomic_DNA"/>
</dbReference>
<reference evidence="2" key="1">
    <citation type="journal article" date="2019" name="Int. J. Syst. Evol. Microbiol.">
        <title>The Global Catalogue of Microorganisms (GCM) 10K type strain sequencing project: providing services to taxonomists for standard genome sequencing and annotation.</title>
        <authorList>
            <consortium name="The Broad Institute Genomics Platform"/>
            <consortium name="The Broad Institute Genome Sequencing Center for Infectious Disease"/>
            <person name="Wu L."/>
            <person name="Ma J."/>
        </authorList>
    </citation>
    <scope>NUCLEOTIDE SEQUENCE [LARGE SCALE GENOMIC DNA]</scope>
    <source>
        <strain evidence="2">JCM 11574</strain>
    </source>
</reference>
<sequence>MTCWLRTRPVAGSMDLTRSPTPTWLKGRCEPSAMSTSVLPGKLKRLGVSPRTAHRIAADLMERLEARSRFEAGVHAVQDGWLPSSR</sequence>
<keyword evidence="2" id="KW-1185">Reference proteome</keyword>
<organism evidence="1 2">
    <name type="scientific">Streptomyces rameus</name>
    <dbReference type="NCBI Taxonomy" id="68261"/>
    <lineage>
        <taxon>Bacteria</taxon>
        <taxon>Bacillati</taxon>
        <taxon>Actinomycetota</taxon>
        <taxon>Actinomycetes</taxon>
        <taxon>Kitasatosporales</taxon>
        <taxon>Streptomycetaceae</taxon>
        <taxon>Streptomyces</taxon>
    </lineage>
</organism>
<dbReference type="Gene3D" id="1.10.10.10">
    <property type="entry name" value="Winged helix-like DNA-binding domain superfamily/Winged helix DNA-binding domain"/>
    <property type="match status" value="1"/>
</dbReference>
<comment type="caution">
    <text evidence="1">The sequence shown here is derived from an EMBL/GenBank/DDBJ whole genome shotgun (WGS) entry which is preliminary data.</text>
</comment>
<protein>
    <submittedName>
        <fullName evidence="1">Uncharacterized protein</fullName>
    </submittedName>
</protein>
<gene>
    <name evidence="1" type="ORF">GCM10010521_22600</name>
</gene>
<evidence type="ECO:0000313" key="2">
    <source>
        <dbReference type="Proteomes" id="UP001500893"/>
    </source>
</evidence>
<dbReference type="InterPro" id="IPR036388">
    <property type="entry name" value="WH-like_DNA-bd_sf"/>
</dbReference>
<accession>A0ABP6N483</accession>
<proteinExistence type="predicted"/>